<keyword evidence="1" id="KW-1133">Transmembrane helix</keyword>
<evidence type="ECO:0000313" key="4">
    <source>
        <dbReference type="Proteomes" id="UP000215902"/>
    </source>
</evidence>
<dbReference type="EMBL" id="NIVC01001831">
    <property type="protein sequence ID" value="PAA63587.1"/>
    <property type="molecule type" value="Genomic_DNA"/>
</dbReference>
<sequence length="114" mass="11783">MHDFLLMAAFVSATAMAVVALGTTAAALAVLILGRDPGRLKKAVLQPKQAAVCGSPAAAELGSVTRESSSIVPMERLDQPESFVSLQLHQLSCSASGDCSSCADEQQVKDLASH</sequence>
<keyword evidence="1" id="KW-0812">Transmembrane</keyword>
<evidence type="ECO:0000256" key="1">
    <source>
        <dbReference type="SAM" id="Phobius"/>
    </source>
</evidence>
<dbReference type="AlphaFoldDB" id="A0A267F913"/>
<evidence type="ECO:0000313" key="2">
    <source>
        <dbReference type="EMBL" id="PAA63587.1"/>
    </source>
</evidence>
<organism evidence="3 4">
    <name type="scientific">Macrostomum lignano</name>
    <dbReference type="NCBI Taxonomy" id="282301"/>
    <lineage>
        <taxon>Eukaryota</taxon>
        <taxon>Metazoa</taxon>
        <taxon>Spiralia</taxon>
        <taxon>Lophotrochozoa</taxon>
        <taxon>Platyhelminthes</taxon>
        <taxon>Rhabditophora</taxon>
        <taxon>Macrostomorpha</taxon>
        <taxon>Macrostomida</taxon>
        <taxon>Macrostomidae</taxon>
        <taxon>Macrostomum</taxon>
    </lineage>
</organism>
<name>A0A267F913_9PLAT</name>
<accession>A0A267F913</accession>
<comment type="caution">
    <text evidence="3">The sequence shown here is derived from an EMBL/GenBank/DDBJ whole genome shotgun (WGS) entry which is preliminary data.</text>
</comment>
<dbReference type="EMBL" id="NIVC01001304">
    <property type="protein sequence ID" value="PAA69647.1"/>
    <property type="molecule type" value="Genomic_DNA"/>
</dbReference>
<feature type="transmembrane region" description="Helical" evidence="1">
    <location>
        <begin position="6"/>
        <end position="33"/>
    </location>
</feature>
<gene>
    <name evidence="3" type="ORF">BOX15_Mlig020705g1</name>
    <name evidence="2" type="ORF">BOX15_Mlig020705g2</name>
</gene>
<reference evidence="3 4" key="1">
    <citation type="submission" date="2017-06" db="EMBL/GenBank/DDBJ databases">
        <title>A platform for efficient transgenesis in Macrostomum lignano, a flatworm model organism for stem cell research.</title>
        <authorList>
            <person name="Berezikov E."/>
        </authorList>
    </citation>
    <scope>NUCLEOTIDE SEQUENCE [LARGE SCALE GENOMIC DNA]</scope>
    <source>
        <strain evidence="3">DV1</strain>
        <tissue evidence="3">Whole organism</tissue>
    </source>
</reference>
<evidence type="ECO:0000313" key="3">
    <source>
        <dbReference type="EMBL" id="PAA69647.1"/>
    </source>
</evidence>
<proteinExistence type="predicted"/>
<keyword evidence="4" id="KW-1185">Reference proteome</keyword>
<dbReference type="Proteomes" id="UP000215902">
    <property type="component" value="Unassembled WGS sequence"/>
</dbReference>
<keyword evidence="1" id="KW-0472">Membrane</keyword>
<protein>
    <submittedName>
        <fullName evidence="3">Uncharacterized protein</fullName>
    </submittedName>
</protein>